<reference evidence="1" key="1">
    <citation type="submission" date="2023-06" db="EMBL/GenBank/DDBJ databases">
        <title>Genome sequence of Methancorpusculaceae sp. Ag1.</title>
        <authorList>
            <person name="Protasov E."/>
            <person name="Platt K."/>
            <person name="Poehlein A."/>
            <person name="Daniel R."/>
            <person name="Brune A."/>
        </authorList>
    </citation>
    <scope>NUCLEOTIDE SEQUENCE</scope>
    <source>
        <strain evidence="1">Ag1</strain>
    </source>
</reference>
<name>A0AAE4SB95_9EURY</name>
<dbReference type="Proteomes" id="UP001273136">
    <property type="component" value="Unassembled WGS sequence"/>
</dbReference>
<comment type="caution">
    <text evidence="1">The sequence shown here is derived from an EMBL/GenBank/DDBJ whole genome shotgun (WGS) entry which is preliminary data.</text>
</comment>
<organism evidence="1 2">
    <name type="scientific">Methanorbis furvi</name>
    <dbReference type="NCBI Taxonomy" id="3028299"/>
    <lineage>
        <taxon>Archaea</taxon>
        <taxon>Methanobacteriati</taxon>
        <taxon>Methanobacteriota</taxon>
        <taxon>Stenosarchaea group</taxon>
        <taxon>Methanomicrobia</taxon>
        <taxon>Methanomicrobiales</taxon>
        <taxon>Methanocorpusculaceae</taxon>
        <taxon>Methanorbis</taxon>
    </lineage>
</organism>
<dbReference type="RefSeq" id="WP_338094957.1">
    <property type="nucleotide sequence ID" value="NZ_JAWDKA010000011.1"/>
</dbReference>
<gene>
    <name evidence="1" type="ORF">McpAg1_17800</name>
</gene>
<protein>
    <submittedName>
        <fullName evidence="1">Uncharacterized protein</fullName>
    </submittedName>
</protein>
<evidence type="ECO:0000313" key="1">
    <source>
        <dbReference type="EMBL" id="MDV0442533.1"/>
    </source>
</evidence>
<proteinExistence type="predicted"/>
<evidence type="ECO:0000313" key="2">
    <source>
        <dbReference type="Proteomes" id="UP001273136"/>
    </source>
</evidence>
<dbReference type="EMBL" id="JAWDKA010000011">
    <property type="protein sequence ID" value="MDV0442533.1"/>
    <property type="molecule type" value="Genomic_DNA"/>
</dbReference>
<sequence length="127" mass="14163">MKKLEKKHLIAALIVVVILAAAVIAVYCTTPADTFGYIRFAKIDSIPANDSRIIHLTEDDFVAYPSLDMLLRGENPALAAYMVENKNDFRNPQPFVPEPEASRIHAAYSGKYLELNGTIYAYTGWIT</sequence>
<keyword evidence="2" id="KW-1185">Reference proteome</keyword>
<dbReference type="AlphaFoldDB" id="A0AAE4SB95"/>
<accession>A0AAE4SB95</accession>